<sequence length="212" mass="23352">MRRSRIEEEDFRMVRRQQAFRVAADVVAGALSEFAEVEAVAVIGSVARPLWKEVPRFGGFRRKQIMIWHECGDLDLAVWVTSCERLEKMRQARDQSLAAAGRNLFRDGLGPLPLAVTGHQAEVFLFEPETDRYLGRLCNFSQCPKGKPDCETPGCGAVAFNKVVSGFVPWPDLLETAAYATLYRRGQDVLMSALDLPEPGAEKPKAGGPGGG</sequence>
<dbReference type="Proteomes" id="UP000064921">
    <property type="component" value="Chromosome"/>
</dbReference>
<evidence type="ECO:0000313" key="2">
    <source>
        <dbReference type="Proteomes" id="UP000064921"/>
    </source>
</evidence>
<evidence type="ECO:0000313" key="1">
    <source>
        <dbReference type="EMBL" id="ALV28951.1"/>
    </source>
</evidence>
<gene>
    <name evidence="1" type="ORF">APZ00_19465</name>
</gene>
<name>A0A0U3MX81_9HYPH</name>
<keyword evidence="2" id="KW-1185">Reference proteome</keyword>
<dbReference type="RefSeq" id="WP_058899907.1">
    <property type="nucleotide sequence ID" value="NZ_CM011124.1"/>
</dbReference>
<dbReference type="EMBL" id="CP013068">
    <property type="protein sequence ID" value="ALV28951.1"/>
    <property type="molecule type" value="Genomic_DNA"/>
</dbReference>
<proteinExistence type="predicted"/>
<dbReference type="KEGG" id="pphr:APZ00_19465"/>
<organism evidence="1 2">
    <name type="scientific">Pannonibacter phragmitetus</name>
    <dbReference type="NCBI Taxonomy" id="121719"/>
    <lineage>
        <taxon>Bacteria</taxon>
        <taxon>Pseudomonadati</taxon>
        <taxon>Pseudomonadota</taxon>
        <taxon>Alphaproteobacteria</taxon>
        <taxon>Hyphomicrobiales</taxon>
        <taxon>Stappiaceae</taxon>
        <taxon>Pannonibacter</taxon>
    </lineage>
</organism>
<reference evidence="1 2" key="1">
    <citation type="submission" date="2015-10" db="EMBL/GenBank/DDBJ databases">
        <title>The world's first case of liver abscess caused by Pannonibacter phragmitetus.</title>
        <authorList>
            <person name="Ming D."/>
            <person name="Wang M."/>
            <person name="Zhou Y."/>
            <person name="Jiang T."/>
            <person name="Hu S."/>
        </authorList>
    </citation>
    <scope>NUCLEOTIDE SEQUENCE [LARGE SCALE GENOMIC DNA]</scope>
    <source>
        <strain evidence="1 2">31801</strain>
    </source>
</reference>
<protein>
    <submittedName>
        <fullName evidence="1">Uncharacterized protein</fullName>
    </submittedName>
</protein>
<dbReference type="AlphaFoldDB" id="A0A0U3MX81"/>
<accession>A0A0U3MX81</accession>